<proteinExistence type="predicted"/>
<evidence type="ECO:0000313" key="2">
    <source>
        <dbReference type="Proteomes" id="UP000252586"/>
    </source>
</evidence>
<protein>
    <recommendedName>
        <fullName evidence="3">Tail assembly chaperone</fullName>
    </recommendedName>
</protein>
<reference evidence="1 2" key="1">
    <citation type="submission" date="2018-06" db="EMBL/GenBank/DDBJ databases">
        <title>Genomic Encyclopedia of Type Strains, Phase IV (KMG-IV): sequencing the most valuable type-strain genomes for metagenomic binning, comparative biology and taxonomic classification.</title>
        <authorList>
            <person name="Goeker M."/>
        </authorList>
    </citation>
    <scope>NUCLEOTIDE SEQUENCE [LARGE SCALE GENOMIC DNA]</scope>
    <source>
        <strain evidence="1 2">DSM 44599</strain>
    </source>
</reference>
<name>A0A366CW56_9NOCA</name>
<evidence type="ECO:0000313" key="1">
    <source>
        <dbReference type="EMBL" id="RBO82067.1"/>
    </source>
</evidence>
<accession>A0A366CW56</accession>
<dbReference type="Proteomes" id="UP000252586">
    <property type="component" value="Unassembled WGS sequence"/>
</dbReference>
<evidence type="ECO:0008006" key="3">
    <source>
        <dbReference type="Google" id="ProtNLM"/>
    </source>
</evidence>
<dbReference type="AlphaFoldDB" id="A0A366CW56"/>
<dbReference type="EMBL" id="QNRE01000025">
    <property type="protein sequence ID" value="RBO82067.1"/>
    <property type="molecule type" value="Genomic_DNA"/>
</dbReference>
<gene>
    <name evidence="1" type="ORF">DFR74_12522</name>
</gene>
<comment type="caution">
    <text evidence="1">The sequence shown here is derived from an EMBL/GenBank/DDBJ whole genome shotgun (WGS) entry which is preliminary data.</text>
</comment>
<dbReference type="STRING" id="1210090.GCA_001613185_02434"/>
<keyword evidence="2" id="KW-1185">Reference proteome</keyword>
<sequence length="112" mass="12337">MAWKIPPPAGDLPENRFDFELPDGTVASVPKSGFASPAALKFMREVPPDRMRVDYVLGLIEVYDGDAAQKLRGADLHEDQINALFDEWVRVSKMTPGESSASSSSSKGTRRR</sequence>
<organism evidence="1 2">
    <name type="scientific">Nocardia puris</name>
    <dbReference type="NCBI Taxonomy" id="208602"/>
    <lineage>
        <taxon>Bacteria</taxon>
        <taxon>Bacillati</taxon>
        <taxon>Actinomycetota</taxon>
        <taxon>Actinomycetes</taxon>
        <taxon>Mycobacteriales</taxon>
        <taxon>Nocardiaceae</taxon>
        <taxon>Nocardia</taxon>
    </lineage>
</organism>